<dbReference type="OrthoDB" id="923095at2759"/>
<sequence>MSMAAQTKMRYPNTQKEHLEKGMQRRVMTQSQQQHNVGLSVVVNSEERVSKSSAHKQLALRIQHQKEAERGHKTKMGHSKTMVAPGSLSDYIKMKTHLKGKEVREKQNEDKMEEVQMQKQIDGDKAYYDVMKIDNLDNQRQLGRCSTIKGKKSEGTSAVGGVIIPDEFMKPYKDQIIKDTVGEVMKMFKEQLPPESFANLTRSLDDVSSDLEITEHPSKDTNEQELQQVCNEDNNGLRVSTTVVGVVAKIEG</sequence>
<gene>
    <name evidence="1" type="ORF">BVRB_1g020850</name>
</gene>
<evidence type="ECO:0000313" key="2">
    <source>
        <dbReference type="Proteomes" id="UP000035740"/>
    </source>
</evidence>
<organism evidence="1 2">
    <name type="scientific">Beta vulgaris subsp. vulgaris</name>
    <name type="common">Beet</name>
    <dbReference type="NCBI Taxonomy" id="3555"/>
    <lineage>
        <taxon>Eukaryota</taxon>
        <taxon>Viridiplantae</taxon>
        <taxon>Streptophyta</taxon>
        <taxon>Embryophyta</taxon>
        <taxon>Tracheophyta</taxon>
        <taxon>Spermatophyta</taxon>
        <taxon>Magnoliopsida</taxon>
        <taxon>eudicotyledons</taxon>
        <taxon>Gunneridae</taxon>
        <taxon>Pentapetalae</taxon>
        <taxon>Caryophyllales</taxon>
        <taxon>Chenopodiaceae</taxon>
        <taxon>Betoideae</taxon>
        <taxon>Beta</taxon>
    </lineage>
</organism>
<dbReference type="Gramene" id="KMS99793">
    <property type="protein sequence ID" value="KMS99793"/>
    <property type="gene ID" value="BVRB_1g020850"/>
</dbReference>
<dbReference type="EMBL" id="KQ090201">
    <property type="protein sequence ID" value="KMS99793.1"/>
    <property type="molecule type" value="Genomic_DNA"/>
</dbReference>
<reference evidence="1 2" key="1">
    <citation type="journal article" date="2014" name="Nature">
        <title>The genome of the recently domesticated crop plant sugar beet (Beta vulgaris).</title>
        <authorList>
            <person name="Dohm J.C."/>
            <person name="Minoche A.E."/>
            <person name="Holtgrawe D."/>
            <person name="Capella-Gutierrez S."/>
            <person name="Zakrzewski F."/>
            <person name="Tafer H."/>
            <person name="Rupp O."/>
            <person name="Sorensen T.R."/>
            <person name="Stracke R."/>
            <person name="Reinhardt R."/>
            <person name="Goesmann A."/>
            <person name="Kraft T."/>
            <person name="Schulz B."/>
            <person name="Stadler P.F."/>
            <person name="Schmidt T."/>
            <person name="Gabaldon T."/>
            <person name="Lehrach H."/>
            <person name="Weisshaar B."/>
            <person name="Himmelbauer H."/>
        </authorList>
    </citation>
    <scope>NUCLEOTIDE SEQUENCE [LARGE SCALE GENOMIC DNA]</scope>
    <source>
        <tissue evidence="1">Taproot</tissue>
    </source>
</reference>
<accession>A0A0J8BIH3</accession>
<keyword evidence="2" id="KW-1185">Reference proteome</keyword>
<name>A0A0J8BIH3_BETVV</name>
<dbReference type="AlphaFoldDB" id="A0A0J8BIH3"/>
<protein>
    <submittedName>
        <fullName evidence="1">Uncharacterized protein</fullName>
    </submittedName>
</protein>
<dbReference type="Proteomes" id="UP000035740">
    <property type="component" value="Unassembled WGS sequence"/>
</dbReference>
<proteinExistence type="predicted"/>
<evidence type="ECO:0000313" key="1">
    <source>
        <dbReference type="EMBL" id="KMS99793.1"/>
    </source>
</evidence>